<dbReference type="RefSeq" id="WP_037976608.1">
    <property type="nucleotide sequence ID" value="NZ_CALIAO010000008.1"/>
</dbReference>
<dbReference type="GO" id="GO:0015234">
    <property type="term" value="F:thiamine transmembrane transporter activity"/>
    <property type="evidence" value="ECO:0007669"/>
    <property type="project" value="InterPro"/>
</dbReference>
<keyword evidence="3" id="KW-1185">Reference proteome</keyword>
<feature type="transmembrane region" description="Helical" evidence="1">
    <location>
        <begin position="79"/>
        <end position="96"/>
    </location>
</feature>
<dbReference type="STRING" id="2754.EH55_05940"/>
<dbReference type="EMBL" id="JMKI01000036">
    <property type="protein sequence ID" value="KEJ91923.1"/>
    <property type="molecule type" value="Genomic_DNA"/>
</dbReference>
<evidence type="ECO:0000313" key="3">
    <source>
        <dbReference type="Proteomes" id="UP000027665"/>
    </source>
</evidence>
<accession>A0A073INI5</accession>
<dbReference type="Proteomes" id="UP000027665">
    <property type="component" value="Unassembled WGS sequence"/>
</dbReference>
<organism evidence="2 3">
    <name type="scientific">Synergistes jonesii</name>
    <dbReference type="NCBI Taxonomy" id="2754"/>
    <lineage>
        <taxon>Bacteria</taxon>
        <taxon>Thermotogati</taxon>
        <taxon>Synergistota</taxon>
        <taxon>Synergistia</taxon>
        <taxon>Synergistales</taxon>
        <taxon>Synergistaceae</taxon>
        <taxon>Synergistes</taxon>
    </lineage>
</organism>
<gene>
    <name evidence="2" type="ORF">EH55_05940</name>
</gene>
<keyword evidence="1" id="KW-0812">Transmembrane</keyword>
<dbReference type="OrthoDB" id="9795813at2"/>
<sequence length="166" mass="17817">MKIPTKVLVEGALSIALSIALSYFKLFTMPQGGSVSLKLLPLIVFAFRHGPRYGVLVCVTAGALRLLLGGYVVHPLQALLDYPVASGLIGIAGFFPHKKWLGVICACFASFCAAVLSGVVFFASYAPEGASVWLYSIGYNASYALPEILILVAAVYIIMPRLEKFK</sequence>
<dbReference type="GO" id="GO:0005886">
    <property type="term" value="C:plasma membrane"/>
    <property type="evidence" value="ECO:0007669"/>
    <property type="project" value="InterPro"/>
</dbReference>
<keyword evidence="1" id="KW-0472">Membrane</keyword>
<feature type="transmembrane region" description="Helical" evidence="1">
    <location>
        <begin position="103"/>
        <end position="125"/>
    </location>
</feature>
<dbReference type="AlphaFoldDB" id="A0A073INI5"/>
<comment type="caution">
    <text evidence="2">The sequence shown here is derived from an EMBL/GenBank/DDBJ whole genome shotgun (WGS) entry which is preliminary data.</text>
</comment>
<dbReference type="Gene3D" id="1.10.1760.20">
    <property type="match status" value="1"/>
</dbReference>
<evidence type="ECO:0000313" key="2">
    <source>
        <dbReference type="EMBL" id="KEJ91923.1"/>
    </source>
</evidence>
<dbReference type="PATRIC" id="fig|2754.20.peg.1448"/>
<dbReference type="NCBIfam" id="TIGR02357">
    <property type="entry name" value="ECF_ThiT_YuaJ"/>
    <property type="match status" value="1"/>
</dbReference>
<feature type="transmembrane region" description="Helical" evidence="1">
    <location>
        <begin position="7"/>
        <end position="24"/>
    </location>
</feature>
<dbReference type="eggNOG" id="COG3859">
    <property type="taxonomic scope" value="Bacteria"/>
</dbReference>
<dbReference type="InterPro" id="IPR012651">
    <property type="entry name" value="Thia_Transptr_ThiT"/>
</dbReference>
<name>A0A073INI5_9BACT</name>
<feature type="transmembrane region" description="Helical" evidence="1">
    <location>
        <begin position="137"/>
        <end position="159"/>
    </location>
</feature>
<dbReference type="Pfam" id="PF09515">
    <property type="entry name" value="Thia_YuaJ"/>
    <property type="match status" value="1"/>
</dbReference>
<dbReference type="GeneID" id="90983824"/>
<protein>
    <submittedName>
        <fullName evidence="2">Proton-coupled thiamine transporter YuaJ</fullName>
    </submittedName>
</protein>
<keyword evidence="1" id="KW-1133">Transmembrane helix</keyword>
<evidence type="ECO:0000256" key="1">
    <source>
        <dbReference type="SAM" id="Phobius"/>
    </source>
</evidence>
<proteinExistence type="predicted"/>
<reference evidence="2 3" key="1">
    <citation type="submission" date="2014-04" db="EMBL/GenBank/DDBJ databases">
        <title>Draft Genome Sequence of Synergistes jonesii.</title>
        <authorList>
            <person name="Coil D.A."/>
            <person name="Eisen J.A."/>
            <person name="Holland-Moritz H.E."/>
        </authorList>
    </citation>
    <scope>NUCLEOTIDE SEQUENCE [LARGE SCALE GENOMIC DNA]</scope>
    <source>
        <strain evidence="2 3">78-1</strain>
    </source>
</reference>